<protein>
    <submittedName>
        <fullName evidence="1">Uncharacterized protein</fullName>
    </submittedName>
</protein>
<dbReference type="AlphaFoldDB" id="A0A2I1HS87"/>
<evidence type="ECO:0000313" key="1">
    <source>
        <dbReference type="EMBL" id="PKY61751.1"/>
    </source>
</evidence>
<gene>
    <name evidence="1" type="ORF">RhiirA4_487164</name>
</gene>
<keyword evidence="2" id="KW-1185">Reference proteome</keyword>
<name>A0A2I1HS87_9GLOM</name>
<dbReference type="EMBL" id="LLXI01005818">
    <property type="protein sequence ID" value="PKY61751.1"/>
    <property type="molecule type" value="Genomic_DNA"/>
</dbReference>
<organism evidence="1 2">
    <name type="scientific">Rhizophagus irregularis</name>
    <dbReference type="NCBI Taxonomy" id="588596"/>
    <lineage>
        <taxon>Eukaryota</taxon>
        <taxon>Fungi</taxon>
        <taxon>Fungi incertae sedis</taxon>
        <taxon>Mucoromycota</taxon>
        <taxon>Glomeromycotina</taxon>
        <taxon>Glomeromycetes</taxon>
        <taxon>Glomerales</taxon>
        <taxon>Glomeraceae</taxon>
        <taxon>Rhizophagus</taxon>
    </lineage>
</organism>
<evidence type="ECO:0000313" key="2">
    <source>
        <dbReference type="Proteomes" id="UP000234323"/>
    </source>
</evidence>
<proteinExistence type="predicted"/>
<sequence>MKQGIKLIDKKFVHAKHLYYENLNKNNKTQIMKRKTNWTVFTSSQSNVKDKCHFFSKFSADNINQSSLM</sequence>
<dbReference type="Proteomes" id="UP000234323">
    <property type="component" value="Unassembled WGS sequence"/>
</dbReference>
<accession>A0A2I1HS87</accession>
<comment type="caution">
    <text evidence="1">The sequence shown here is derived from an EMBL/GenBank/DDBJ whole genome shotgun (WGS) entry which is preliminary data.</text>
</comment>
<reference evidence="1 2" key="1">
    <citation type="submission" date="2015-10" db="EMBL/GenBank/DDBJ databases">
        <title>Genome analyses suggest a sexual origin of heterokaryosis in a supposedly ancient asexual fungus.</title>
        <authorList>
            <person name="Ropars J."/>
            <person name="Sedzielewska K."/>
            <person name="Noel J."/>
            <person name="Charron P."/>
            <person name="Farinelli L."/>
            <person name="Marton T."/>
            <person name="Kruger M."/>
            <person name="Pelin A."/>
            <person name="Brachmann A."/>
            <person name="Corradi N."/>
        </authorList>
    </citation>
    <scope>NUCLEOTIDE SEQUENCE [LARGE SCALE GENOMIC DNA]</scope>
    <source>
        <strain evidence="1 2">A4</strain>
    </source>
</reference>